<name>A0A081KAQ9_9GAMM</name>
<sequence>MELSVYIQKHSDQQVAELLQVPVRTVASWRRLERAPKTLQALNIIQKSAGIVTWEGIYQPYARHRVRRNDRLTHPS</sequence>
<protein>
    <submittedName>
        <fullName evidence="1">Uncharacterized protein</fullName>
    </submittedName>
</protein>
<gene>
    <name evidence="1" type="ORF">GV64_11215</name>
</gene>
<comment type="caution">
    <text evidence="1">The sequence shown here is derived from an EMBL/GenBank/DDBJ whole genome shotgun (WGS) entry which is preliminary data.</text>
</comment>
<accession>A0A081KAQ9</accession>
<dbReference type="AlphaFoldDB" id="A0A081KAQ9"/>
<dbReference type="RefSeq" id="WP_020582804.1">
    <property type="nucleotide sequence ID" value="NZ_JOJP01000001.1"/>
</dbReference>
<evidence type="ECO:0000313" key="1">
    <source>
        <dbReference type="EMBL" id="KEI71235.1"/>
    </source>
</evidence>
<dbReference type="EMBL" id="JOJP01000001">
    <property type="protein sequence ID" value="KEI71235.1"/>
    <property type="molecule type" value="Genomic_DNA"/>
</dbReference>
<dbReference type="STRING" id="305900.GV64_11215"/>
<organism evidence="1 2">
    <name type="scientific">Endozoicomonas elysicola</name>
    <dbReference type="NCBI Taxonomy" id="305900"/>
    <lineage>
        <taxon>Bacteria</taxon>
        <taxon>Pseudomonadati</taxon>
        <taxon>Pseudomonadota</taxon>
        <taxon>Gammaproteobacteria</taxon>
        <taxon>Oceanospirillales</taxon>
        <taxon>Endozoicomonadaceae</taxon>
        <taxon>Endozoicomonas</taxon>
    </lineage>
</organism>
<proteinExistence type="predicted"/>
<keyword evidence="2" id="KW-1185">Reference proteome</keyword>
<dbReference type="Proteomes" id="UP000027997">
    <property type="component" value="Unassembled WGS sequence"/>
</dbReference>
<evidence type="ECO:0000313" key="2">
    <source>
        <dbReference type="Proteomes" id="UP000027997"/>
    </source>
</evidence>
<reference evidence="1 2" key="1">
    <citation type="submission" date="2014-06" db="EMBL/GenBank/DDBJ databases">
        <title>Whole Genome Sequences of Three Symbiotic Endozoicomonas Bacteria.</title>
        <authorList>
            <person name="Neave M.J."/>
            <person name="Apprill A."/>
            <person name="Voolstra C.R."/>
        </authorList>
    </citation>
    <scope>NUCLEOTIDE SEQUENCE [LARGE SCALE GENOMIC DNA]</scope>
    <source>
        <strain evidence="1 2">DSM 22380</strain>
    </source>
</reference>